<dbReference type="Pfam" id="PF04093">
    <property type="entry name" value="MreD"/>
    <property type="match status" value="1"/>
</dbReference>
<evidence type="ECO:0000313" key="9">
    <source>
        <dbReference type="EMBL" id="KRU23173.1"/>
    </source>
</evidence>
<feature type="transmembrane region" description="Helical" evidence="8">
    <location>
        <begin position="106"/>
        <end position="126"/>
    </location>
</feature>
<keyword evidence="4 8" id="KW-0812">Transmembrane</keyword>
<evidence type="ECO:0000256" key="6">
    <source>
        <dbReference type="ARBA" id="ARBA00022989"/>
    </source>
</evidence>
<keyword evidence="10" id="KW-1185">Reference proteome</keyword>
<keyword evidence="3" id="KW-1003">Cell membrane</keyword>
<evidence type="ECO:0000256" key="5">
    <source>
        <dbReference type="ARBA" id="ARBA00022960"/>
    </source>
</evidence>
<dbReference type="STRING" id="554343.AS194_05410"/>
<proteinExistence type="inferred from homology"/>
<comment type="subcellular location">
    <subcellularLocation>
        <location evidence="1">Cell membrane</location>
        <topology evidence="1">Multi-pass membrane protein</topology>
    </subcellularLocation>
</comment>
<dbReference type="AlphaFoldDB" id="A0A0T6DTD6"/>
<name>A0A0T6DTD6_9GAMM</name>
<evidence type="ECO:0000256" key="4">
    <source>
        <dbReference type="ARBA" id="ARBA00022692"/>
    </source>
</evidence>
<dbReference type="Proteomes" id="UP000051202">
    <property type="component" value="Unassembled WGS sequence"/>
</dbReference>
<evidence type="ECO:0000256" key="2">
    <source>
        <dbReference type="ARBA" id="ARBA00007776"/>
    </source>
</evidence>
<accession>A0A0T6DTD6</accession>
<keyword evidence="7 8" id="KW-0472">Membrane</keyword>
<comment type="caution">
    <text evidence="9">The sequence shown here is derived from an EMBL/GenBank/DDBJ whole genome shotgun (WGS) entry which is preliminary data.</text>
</comment>
<feature type="transmembrane region" description="Helical" evidence="8">
    <location>
        <begin position="138"/>
        <end position="156"/>
    </location>
</feature>
<gene>
    <name evidence="9" type="ORF">AS194_05410</name>
</gene>
<organism evidence="9 10">
    <name type="scientific">Psychrobacter piscatorii</name>
    <dbReference type="NCBI Taxonomy" id="554343"/>
    <lineage>
        <taxon>Bacteria</taxon>
        <taxon>Pseudomonadati</taxon>
        <taxon>Pseudomonadota</taxon>
        <taxon>Gammaproteobacteria</taxon>
        <taxon>Moraxellales</taxon>
        <taxon>Moraxellaceae</taxon>
        <taxon>Psychrobacter</taxon>
    </lineage>
</organism>
<keyword evidence="5" id="KW-0133">Cell shape</keyword>
<evidence type="ECO:0000256" key="1">
    <source>
        <dbReference type="ARBA" id="ARBA00004651"/>
    </source>
</evidence>
<dbReference type="PANTHER" id="PTHR37484">
    <property type="entry name" value="ROD SHAPE-DETERMINING PROTEIN MRED"/>
    <property type="match status" value="1"/>
</dbReference>
<protein>
    <submittedName>
        <fullName evidence="9">Rod shape-determining protein MreD</fullName>
    </submittedName>
</protein>
<evidence type="ECO:0000313" key="10">
    <source>
        <dbReference type="Proteomes" id="UP000051202"/>
    </source>
</evidence>
<evidence type="ECO:0000256" key="8">
    <source>
        <dbReference type="SAM" id="Phobius"/>
    </source>
</evidence>
<dbReference type="EMBL" id="LNDJ01000049">
    <property type="protein sequence ID" value="KRU23173.1"/>
    <property type="molecule type" value="Genomic_DNA"/>
</dbReference>
<dbReference type="RefSeq" id="WP_058024002.1">
    <property type="nucleotide sequence ID" value="NZ_JBHOFW010000009.1"/>
</dbReference>
<comment type="similarity">
    <text evidence="2">Belongs to the MreD family.</text>
</comment>
<feature type="transmembrane region" description="Helical" evidence="8">
    <location>
        <begin position="82"/>
        <end position="100"/>
    </location>
</feature>
<reference evidence="9 10" key="1">
    <citation type="submission" date="2015-11" db="EMBL/GenBank/DDBJ databases">
        <title>Permanent draft genome of Psychrobacter piscatorii LQ58.</title>
        <authorList>
            <person name="Zhou M."/>
            <person name="Dong B."/>
            <person name="Liu Q."/>
        </authorList>
    </citation>
    <scope>NUCLEOTIDE SEQUENCE [LARGE SCALE GENOMIC DNA]</scope>
    <source>
        <strain evidence="9 10">LQ58</strain>
    </source>
</reference>
<feature type="transmembrane region" description="Helical" evidence="8">
    <location>
        <begin position="12"/>
        <end position="30"/>
    </location>
</feature>
<dbReference type="GeneID" id="300924745"/>
<dbReference type="NCBIfam" id="TIGR03426">
    <property type="entry name" value="shape_MreD"/>
    <property type="match status" value="1"/>
</dbReference>
<sequence>MSYPDSENSTALLIVVIVLSFIIASSLNVYPLSPSMATLRPMIMIMVLIYWLLFQPRYVGIFTAFTIGLIADLLMDTHLGQQAFAAVVVALVIKITSIYVRQLNTISAWLIASLGLIVFQLNLWMLQMFIQNTFIAKSALSLMMSIISWPLVLLALRKFAR</sequence>
<dbReference type="InterPro" id="IPR007227">
    <property type="entry name" value="Cell_shape_determining_MreD"/>
</dbReference>
<dbReference type="InterPro" id="IPR026034">
    <property type="entry name" value="MreD_proteobac"/>
</dbReference>
<keyword evidence="6 8" id="KW-1133">Transmembrane helix</keyword>
<dbReference type="GO" id="GO:0005886">
    <property type="term" value="C:plasma membrane"/>
    <property type="evidence" value="ECO:0007669"/>
    <property type="project" value="UniProtKB-SubCell"/>
</dbReference>
<evidence type="ECO:0000256" key="7">
    <source>
        <dbReference type="ARBA" id="ARBA00023136"/>
    </source>
</evidence>
<dbReference type="GO" id="GO:0008360">
    <property type="term" value="P:regulation of cell shape"/>
    <property type="evidence" value="ECO:0007669"/>
    <property type="project" value="UniProtKB-KW"/>
</dbReference>
<dbReference type="PANTHER" id="PTHR37484:SF1">
    <property type="entry name" value="ROD SHAPE-DETERMINING PROTEIN MRED"/>
    <property type="match status" value="1"/>
</dbReference>
<evidence type="ECO:0000256" key="3">
    <source>
        <dbReference type="ARBA" id="ARBA00022475"/>
    </source>
</evidence>